<keyword evidence="3" id="KW-1185">Reference proteome</keyword>
<gene>
    <name evidence="2" type="ORF">LNINA_LOCUS4380</name>
</gene>
<organism evidence="2 3">
    <name type="scientific">Leptosia nina</name>
    <dbReference type="NCBI Taxonomy" id="320188"/>
    <lineage>
        <taxon>Eukaryota</taxon>
        <taxon>Metazoa</taxon>
        <taxon>Ecdysozoa</taxon>
        <taxon>Arthropoda</taxon>
        <taxon>Hexapoda</taxon>
        <taxon>Insecta</taxon>
        <taxon>Pterygota</taxon>
        <taxon>Neoptera</taxon>
        <taxon>Endopterygota</taxon>
        <taxon>Lepidoptera</taxon>
        <taxon>Glossata</taxon>
        <taxon>Ditrysia</taxon>
        <taxon>Papilionoidea</taxon>
        <taxon>Pieridae</taxon>
        <taxon>Pierinae</taxon>
        <taxon>Leptosia</taxon>
    </lineage>
</organism>
<dbReference type="AlphaFoldDB" id="A0AAV1J831"/>
<evidence type="ECO:0000256" key="1">
    <source>
        <dbReference type="SAM" id="MobiDB-lite"/>
    </source>
</evidence>
<protein>
    <submittedName>
        <fullName evidence="2">Uncharacterized protein</fullName>
    </submittedName>
</protein>
<sequence>MLVSSGSILRTQPKLTKRRPRLAPGPARVDSIISGAAKSLRAKRGPGEESDRPPFAFFDSDGLAQPTFSRVDSLRELHYTLHKKHCVERQRGIEFPGEDISEIELHILKKKCGAAGGRGAAETPPPERLAHGARSVRFALRGRSQCGVARATRPFRLRDQLLDYQRGYFAILFHARNSQLGRVDALEQKSNWTSSVAK</sequence>
<comment type="caution">
    <text evidence="2">The sequence shown here is derived from an EMBL/GenBank/DDBJ whole genome shotgun (WGS) entry which is preliminary data.</text>
</comment>
<name>A0AAV1J831_9NEOP</name>
<proteinExistence type="predicted"/>
<feature type="region of interest" description="Disordered" evidence="1">
    <location>
        <begin position="1"/>
        <end position="55"/>
    </location>
</feature>
<evidence type="ECO:0000313" key="2">
    <source>
        <dbReference type="EMBL" id="CAK1544656.1"/>
    </source>
</evidence>
<reference evidence="2 3" key="1">
    <citation type="submission" date="2023-11" db="EMBL/GenBank/DDBJ databases">
        <authorList>
            <person name="Okamura Y."/>
        </authorList>
    </citation>
    <scope>NUCLEOTIDE SEQUENCE [LARGE SCALE GENOMIC DNA]</scope>
</reference>
<dbReference type="EMBL" id="CAVLEF010000005">
    <property type="protein sequence ID" value="CAK1544656.1"/>
    <property type="molecule type" value="Genomic_DNA"/>
</dbReference>
<feature type="compositionally biased region" description="Polar residues" evidence="1">
    <location>
        <begin position="1"/>
        <end position="14"/>
    </location>
</feature>
<accession>A0AAV1J831</accession>
<evidence type="ECO:0000313" key="3">
    <source>
        <dbReference type="Proteomes" id="UP001497472"/>
    </source>
</evidence>
<dbReference type="Proteomes" id="UP001497472">
    <property type="component" value="Unassembled WGS sequence"/>
</dbReference>